<evidence type="ECO:0000313" key="3">
    <source>
        <dbReference type="EMBL" id="GGY11090.1"/>
    </source>
</evidence>
<sequence length="251" mass="26216">MTRFQDKVAVVTGGGGGIGSAICHRLAEEGAAIVVVDQNEASAMTVKGDIEACGGRAVVMAADIADEAACNRLIDNVMERFGRLDVLVNNAGINRRGDITEVSTADWYDSFAVNIHSMFYLCRAAIPHMQGAGGGAIVNTASQWGLYPAPGHVAYNVTKAAVVAFSKSLARDHASQKIRVNAVCPGEIHTPMLASGLEKAGKTVEDLDRLVPFGRIGKPEEVAALVAFLSSDEAPFLCGSTVEITGAQAVS</sequence>
<organism evidence="3 4">
    <name type="scientific">Litchfieldella qijiaojingensis</name>
    <dbReference type="NCBI Taxonomy" id="980347"/>
    <lineage>
        <taxon>Bacteria</taxon>
        <taxon>Pseudomonadati</taxon>
        <taxon>Pseudomonadota</taxon>
        <taxon>Gammaproteobacteria</taxon>
        <taxon>Oceanospirillales</taxon>
        <taxon>Halomonadaceae</taxon>
        <taxon>Litchfieldella</taxon>
    </lineage>
</organism>
<dbReference type="NCBIfam" id="NF005559">
    <property type="entry name" value="PRK07231.1"/>
    <property type="match status" value="1"/>
</dbReference>
<evidence type="ECO:0000259" key="2">
    <source>
        <dbReference type="SMART" id="SM00822"/>
    </source>
</evidence>
<reference evidence="4" key="1">
    <citation type="journal article" date="2019" name="Int. J. Syst. Evol. Microbiol.">
        <title>The Global Catalogue of Microorganisms (GCM) 10K type strain sequencing project: providing services to taxonomists for standard genome sequencing and annotation.</title>
        <authorList>
            <consortium name="The Broad Institute Genomics Platform"/>
            <consortium name="The Broad Institute Genome Sequencing Center for Infectious Disease"/>
            <person name="Wu L."/>
            <person name="Ma J."/>
        </authorList>
    </citation>
    <scope>NUCLEOTIDE SEQUENCE [LARGE SCALE GENOMIC DNA]</scope>
    <source>
        <strain evidence="4">KCTC 22228</strain>
    </source>
</reference>
<dbReference type="Gene3D" id="3.40.50.720">
    <property type="entry name" value="NAD(P)-binding Rossmann-like Domain"/>
    <property type="match status" value="1"/>
</dbReference>
<feature type="domain" description="Ketoreductase" evidence="2">
    <location>
        <begin position="7"/>
        <end position="189"/>
    </location>
</feature>
<dbReference type="SUPFAM" id="SSF51735">
    <property type="entry name" value="NAD(P)-binding Rossmann-fold domains"/>
    <property type="match status" value="1"/>
</dbReference>
<dbReference type="InterPro" id="IPR020904">
    <property type="entry name" value="Sc_DH/Rdtase_CS"/>
</dbReference>
<gene>
    <name evidence="3" type="ORF">GCM10007160_42710</name>
</gene>
<evidence type="ECO:0000256" key="1">
    <source>
        <dbReference type="ARBA" id="ARBA00006484"/>
    </source>
</evidence>
<keyword evidence="4" id="KW-1185">Reference proteome</keyword>
<dbReference type="RefSeq" id="WP_189472920.1">
    <property type="nucleotide sequence ID" value="NZ_BMXS01000041.1"/>
</dbReference>
<name>A0ABQ2ZF35_9GAMM</name>
<dbReference type="PROSITE" id="PS00061">
    <property type="entry name" value="ADH_SHORT"/>
    <property type="match status" value="1"/>
</dbReference>
<protein>
    <submittedName>
        <fullName evidence="3">Short-chain dehydrogenase</fullName>
    </submittedName>
</protein>
<accession>A0ABQ2ZF35</accession>
<dbReference type="InterPro" id="IPR057326">
    <property type="entry name" value="KR_dom"/>
</dbReference>
<dbReference type="CDD" id="cd05233">
    <property type="entry name" value="SDR_c"/>
    <property type="match status" value="1"/>
</dbReference>
<comment type="similarity">
    <text evidence="1">Belongs to the short-chain dehydrogenases/reductases (SDR) family.</text>
</comment>
<evidence type="ECO:0000313" key="4">
    <source>
        <dbReference type="Proteomes" id="UP000653056"/>
    </source>
</evidence>
<dbReference type="Pfam" id="PF13561">
    <property type="entry name" value="adh_short_C2"/>
    <property type="match status" value="1"/>
</dbReference>
<dbReference type="PANTHER" id="PTHR42760:SF132">
    <property type="entry name" value="SHORT-CHAIN DEHYDROGENASE_REDUCTASE FAMILY PROTEIN"/>
    <property type="match status" value="1"/>
</dbReference>
<dbReference type="EMBL" id="BMXS01000041">
    <property type="protein sequence ID" value="GGY11090.1"/>
    <property type="molecule type" value="Genomic_DNA"/>
</dbReference>
<dbReference type="PRINTS" id="PR00080">
    <property type="entry name" value="SDRFAMILY"/>
</dbReference>
<dbReference type="SMART" id="SM00822">
    <property type="entry name" value="PKS_KR"/>
    <property type="match status" value="1"/>
</dbReference>
<dbReference type="InterPro" id="IPR036291">
    <property type="entry name" value="NAD(P)-bd_dom_sf"/>
</dbReference>
<dbReference type="InterPro" id="IPR002347">
    <property type="entry name" value="SDR_fam"/>
</dbReference>
<dbReference type="Proteomes" id="UP000653056">
    <property type="component" value="Unassembled WGS sequence"/>
</dbReference>
<dbReference type="PRINTS" id="PR00081">
    <property type="entry name" value="GDHRDH"/>
</dbReference>
<comment type="caution">
    <text evidence="3">The sequence shown here is derived from an EMBL/GenBank/DDBJ whole genome shotgun (WGS) entry which is preliminary data.</text>
</comment>
<dbReference type="PANTHER" id="PTHR42760">
    <property type="entry name" value="SHORT-CHAIN DEHYDROGENASES/REDUCTASES FAMILY MEMBER"/>
    <property type="match status" value="1"/>
</dbReference>
<proteinExistence type="inferred from homology"/>